<dbReference type="Proteomes" id="UP000036403">
    <property type="component" value="Unassembled WGS sequence"/>
</dbReference>
<organism evidence="2 3">
    <name type="scientific">Lasius niger</name>
    <name type="common">Black garden ant</name>
    <dbReference type="NCBI Taxonomy" id="67767"/>
    <lineage>
        <taxon>Eukaryota</taxon>
        <taxon>Metazoa</taxon>
        <taxon>Ecdysozoa</taxon>
        <taxon>Arthropoda</taxon>
        <taxon>Hexapoda</taxon>
        <taxon>Insecta</taxon>
        <taxon>Pterygota</taxon>
        <taxon>Neoptera</taxon>
        <taxon>Endopterygota</taxon>
        <taxon>Hymenoptera</taxon>
        <taxon>Apocrita</taxon>
        <taxon>Aculeata</taxon>
        <taxon>Formicoidea</taxon>
        <taxon>Formicidae</taxon>
        <taxon>Formicinae</taxon>
        <taxon>Lasius</taxon>
        <taxon>Lasius</taxon>
    </lineage>
</organism>
<feature type="region of interest" description="Disordered" evidence="1">
    <location>
        <begin position="72"/>
        <end position="94"/>
    </location>
</feature>
<accession>A0A0J7JTS8</accession>
<sequence length="94" mass="9762">GQTAYRVREAKDKTRKPSAVLVSQMADEQGGDGGGEEAASEQVGDDNLGEVLFVFVEGIHIGALPCVMSPSAHPSAPAVAKARASHLKPVRGHD</sequence>
<comment type="caution">
    <text evidence="2">The sequence shown here is derived from an EMBL/GenBank/DDBJ whole genome shotgun (WGS) entry which is preliminary data.</text>
</comment>
<keyword evidence="3" id="KW-1185">Reference proteome</keyword>
<protein>
    <submittedName>
        <fullName evidence="2">Aar2 domain containing protein</fullName>
    </submittedName>
</protein>
<dbReference type="AlphaFoldDB" id="A0A0J7JTS8"/>
<feature type="compositionally biased region" description="Basic residues" evidence="1">
    <location>
        <begin position="83"/>
        <end position="94"/>
    </location>
</feature>
<feature type="region of interest" description="Disordered" evidence="1">
    <location>
        <begin position="1"/>
        <end position="43"/>
    </location>
</feature>
<gene>
    <name evidence="2" type="ORF">RF55_26355</name>
</gene>
<proteinExistence type="predicted"/>
<feature type="compositionally biased region" description="Acidic residues" evidence="1">
    <location>
        <begin position="34"/>
        <end position="43"/>
    </location>
</feature>
<evidence type="ECO:0000313" key="2">
    <source>
        <dbReference type="EMBL" id="KMQ81424.1"/>
    </source>
</evidence>
<evidence type="ECO:0000256" key="1">
    <source>
        <dbReference type="SAM" id="MobiDB-lite"/>
    </source>
</evidence>
<feature type="non-terminal residue" evidence="2">
    <location>
        <position position="1"/>
    </location>
</feature>
<name>A0A0J7JTS8_LASNI</name>
<dbReference type="PaxDb" id="67767-A0A0J7JTS8"/>
<feature type="compositionally biased region" description="Basic and acidic residues" evidence="1">
    <location>
        <begin position="1"/>
        <end position="12"/>
    </location>
</feature>
<dbReference type="EMBL" id="LBMM01035585">
    <property type="protein sequence ID" value="KMQ81424.1"/>
    <property type="molecule type" value="Genomic_DNA"/>
</dbReference>
<reference evidence="2 3" key="1">
    <citation type="submission" date="2015-04" db="EMBL/GenBank/DDBJ databases">
        <title>Lasius niger genome sequencing.</title>
        <authorList>
            <person name="Konorov E.A."/>
            <person name="Nikitin M.A."/>
            <person name="Kirill M.V."/>
            <person name="Chang P."/>
        </authorList>
    </citation>
    <scope>NUCLEOTIDE SEQUENCE [LARGE SCALE GENOMIC DNA]</scope>
    <source>
        <tissue evidence="2">Whole</tissue>
    </source>
</reference>
<evidence type="ECO:0000313" key="3">
    <source>
        <dbReference type="Proteomes" id="UP000036403"/>
    </source>
</evidence>
<feature type="compositionally biased region" description="Low complexity" evidence="1">
    <location>
        <begin position="72"/>
        <end position="82"/>
    </location>
</feature>